<organism evidence="1 2">
    <name type="scientific">Stylosanthes scabra</name>
    <dbReference type="NCBI Taxonomy" id="79078"/>
    <lineage>
        <taxon>Eukaryota</taxon>
        <taxon>Viridiplantae</taxon>
        <taxon>Streptophyta</taxon>
        <taxon>Embryophyta</taxon>
        <taxon>Tracheophyta</taxon>
        <taxon>Spermatophyta</taxon>
        <taxon>Magnoliopsida</taxon>
        <taxon>eudicotyledons</taxon>
        <taxon>Gunneridae</taxon>
        <taxon>Pentapetalae</taxon>
        <taxon>rosids</taxon>
        <taxon>fabids</taxon>
        <taxon>Fabales</taxon>
        <taxon>Fabaceae</taxon>
        <taxon>Papilionoideae</taxon>
        <taxon>50 kb inversion clade</taxon>
        <taxon>dalbergioids sensu lato</taxon>
        <taxon>Dalbergieae</taxon>
        <taxon>Pterocarpus clade</taxon>
        <taxon>Stylosanthes</taxon>
    </lineage>
</organism>
<gene>
    <name evidence="1" type="ORF">PIB30_058508</name>
</gene>
<proteinExistence type="predicted"/>
<dbReference type="Gene3D" id="1.10.3330.10">
    <property type="entry name" value="Oxo-4-hydroxy-4-carboxy-5-ureidoimidazoline decarboxylase"/>
    <property type="match status" value="1"/>
</dbReference>
<sequence>MEETDFLEYCESIKFAKEMASAFSFFSLQSALDTANDVWFNKLNVHSWLITLNANINICEKLPLTYASHTNASRTDTYSILKGNDDHVREVLETPRGREMEQNVDELLFHYDDDINGATMQNVGNNALITMSPAIDNGQEGGFGLAELFEQGIENGPINSRNHEFNGDGSS</sequence>
<name>A0ABU6VJK2_9FABA</name>
<reference evidence="1 2" key="1">
    <citation type="journal article" date="2023" name="Plants (Basel)">
        <title>Bridging the Gap: Combining Genomics and Transcriptomics Approaches to Understand Stylosanthes scabra, an Orphan Legume from the Brazilian Caatinga.</title>
        <authorList>
            <person name="Ferreira-Neto J.R.C."/>
            <person name="da Silva M.D."/>
            <person name="Binneck E."/>
            <person name="de Melo N.F."/>
            <person name="da Silva R.H."/>
            <person name="de Melo A.L.T.M."/>
            <person name="Pandolfi V."/>
            <person name="Bustamante F.O."/>
            <person name="Brasileiro-Vidal A.C."/>
            <person name="Benko-Iseppon A.M."/>
        </authorList>
    </citation>
    <scope>NUCLEOTIDE SEQUENCE [LARGE SCALE GENOMIC DNA]</scope>
    <source>
        <tissue evidence="1">Leaves</tissue>
    </source>
</reference>
<dbReference type="Proteomes" id="UP001341840">
    <property type="component" value="Unassembled WGS sequence"/>
</dbReference>
<dbReference type="InterPro" id="IPR036778">
    <property type="entry name" value="OHCU_decarboxylase_sf"/>
</dbReference>
<keyword evidence="2" id="KW-1185">Reference proteome</keyword>
<evidence type="ECO:0000313" key="1">
    <source>
        <dbReference type="EMBL" id="MED6173349.1"/>
    </source>
</evidence>
<comment type="caution">
    <text evidence="1">The sequence shown here is derived from an EMBL/GenBank/DDBJ whole genome shotgun (WGS) entry which is preliminary data.</text>
</comment>
<protein>
    <submittedName>
        <fullName evidence="1">Uncharacterized protein</fullName>
    </submittedName>
</protein>
<dbReference type="EMBL" id="JASCZI010151527">
    <property type="protein sequence ID" value="MED6173349.1"/>
    <property type="molecule type" value="Genomic_DNA"/>
</dbReference>
<accession>A0ABU6VJK2</accession>
<evidence type="ECO:0000313" key="2">
    <source>
        <dbReference type="Proteomes" id="UP001341840"/>
    </source>
</evidence>